<evidence type="ECO:0000259" key="12">
    <source>
        <dbReference type="Pfam" id="PF08172"/>
    </source>
</evidence>
<organism evidence="14 15">
    <name type="scientific">Torulaspora globosa</name>
    <dbReference type="NCBI Taxonomy" id="48254"/>
    <lineage>
        <taxon>Eukaryota</taxon>
        <taxon>Fungi</taxon>
        <taxon>Dikarya</taxon>
        <taxon>Ascomycota</taxon>
        <taxon>Saccharomycotina</taxon>
        <taxon>Saccharomycetes</taxon>
        <taxon>Saccharomycetales</taxon>
        <taxon>Saccharomycetaceae</taxon>
        <taxon>Torulaspora</taxon>
    </lineage>
</organism>
<dbReference type="AlphaFoldDB" id="A0A7G3ZA46"/>
<evidence type="ECO:0000256" key="10">
    <source>
        <dbReference type="SAM" id="Coils"/>
    </source>
</evidence>
<evidence type="ECO:0000256" key="1">
    <source>
        <dbReference type="ARBA" id="ARBA00004409"/>
    </source>
</evidence>
<dbReference type="InterPro" id="IPR012955">
    <property type="entry name" value="CASP_C"/>
</dbReference>
<sequence>MDLSVYRHAVDLWTKADLSSLQSQLDKDIIEIKERETQFLESRKALASETKVFKKLPSDEKLANINKIIKHYQQEIDNLTKRSKSSEVVLLDVYGKICEAPDPTPLMIHSVDKLSKIDDSSALKQQVENLEDKLAKYADYDNLKARLLDLEQNAAVTLARRLTAKEQEMSSTWGEKQRNWDEREAKLLKQVENLEKRLYEGAVVEKETDEGLSHDVTARNLLEQELESAQSRVFQLERRNEELNGALAKATSTAEQESQLQARENKIRQLESENALLSASSEREHQQLKKIEKELTEKISNLQAEVNSYKSEVNSTRMKLENYSDYVQIKEELSALKRIEFGTDTNDEENVAGQSSVESGIISANKRLQGALADLRSKFGDCEEENNKLKAQISELQNKLTESEILNRKLEADLDKIEEVDQKFNDTASMMSGVTRQMNNRWGKLSPTSSIVGIPEESETAATFGNNTILPIITKQRDRLRNRNTELEKQMRQLNNDKNKLKGELTKLQADNAKLYERMRYLSRSSGNTGDAAIANIDAEAQYSQIFEDSINPLTNLKKKEMEYYRRNKLSIWEKMFLSFARIVLANKTTRVLFLFYCFGIHGLIFMMSIYVINLSGYMTPEVGIVQSSASRASKIAANQDM</sequence>
<dbReference type="InterPro" id="IPR057476">
    <property type="entry name" value="Cux_N"/>
</dbReference>
<evidence type="ECO:0000313" key="14">
    <source>
        <dbReference type="EMBL" id="QLL30382.1"/>
    </source>
</evidence>
<dbReference type="KEGG" id="tgb:HG536_0A01990"/>
<dbReference type="GeneID" id="59323479"/>
<evidence type="ECO:0000256" key="5">
    <source>
        <dbReference type="ARBA" id="ARBA00022692"/>
    </source>
</evidence>
<feature type="coiled-coil region" evidence="10">
    <location>
        <begin position="365"/>
        <end position="420"/>
    </location>
</feature>
<dbReference type="Proteomes" id="UP000515788">
    <property type="component" value="Chromosome 1"/>
</dbReference>
<evidence type="ECO:0000256" key="9">
    <source>
        <dbReference type="ARBA" id="ARBA00023136"/>
    </source>
</evidence>
<dbReference type="RefSeq" id="XP_037137057.1">
    <property type="nucleotide sequence ID" value="XM_037281162.1"/>
</dbReference>
<evidence type="ECO:0000256" key="3">
    <source>
        <dbReference type="ARBA" id="ARBA00018691"/>
    </source>
</evidence>
<evidence type="ECO:0000256" key="4">
    <source>
        <dbReference type="ARBA" id="ARBA00022448"/>
    </source>
</evidence>
<feature type="domain" description="Cux N-terminal" evidence="13">
    <location>
        <begin position="6"/>
        <end position="113"/>
    </location>
</feature>
<feature type="transmembrane region" description="Helical" evidence="11">
    <location>
        <begin position="592"/>
        <end position="613"/>
    </location>
</feature>
<gene>
    <name evidence="14" type="ORF">HG536_0A01990</name>
</gene>
<dbReference type="Pfam" id="PF08172">
    <property type="entry name" value="CASP_C"/>
    <property type="match status" value="1"/>
</dbReference>
<proteinExistence type="inferred from homology"/>
<dbReference type="Pfam" id="PF25398">
    <property type="entry name" value="CUX1_N"/>
    <property type="match status" value="1"/>
</dbReference>
<evidence type="ECO:0000259" key="13">
    <source>
        <dbReference type="Pfam" id="PF25398"/>
    </source>
</evidence>
<comment type="subcellular location">
    <subcellularLocation>
        <location evidence="1">Golgi apparatus membrane</location>
        <topology evidence="1">Single-pass type IV membrane protein</topology>
    </subcellularLocation>
</comment>
<evidence type="ECO:0000256" key="8">
    <source>
        <dbReference type="ARBA" id="ARBA00023054"/>
    </source>
</evidence>
<feature type="coiled-coil region" evidence="10">
    <location>
        <begin position="120"/>
        <end position="319"/>
    </location>
</feature>
<accession>A0A7G3ZA46</accession>
<dbReference type="EMBL" id="CP059246">
    <property type="protein sequence ID" value="QLL30382.1"/>
    <property type="molecule type" value="Genomic_DNA"/>
</dbReference>
<feature type="coiled-coil region" evidence="10">
    <location>
        <begin position="470"/>
        <end position="518"/>
    </location>
</feature>
<dbReference type="PANTHER" id="PTHR14043">
    <property type="entry name" value="CCAAT DISPLACEMENT PROTEIN-RELATED"/>
    <property type="match status" value="1"/>
</dbReference>
<keyword evidence="6 11" id="KW-1133">Transmembrane helix</keyword>
<keyword evidence="9 11" id="KW-0472">Membrane</keyword>
<evidence type="ECO:0000256" key="11">
    <source>
        <dbReference type="SAM" id="Phobius"/>
    </source>
</evidence>
<evidence type="ECO:0000313" key="15">
    <source>
        <dbReference type="Proteomes" id="UP000515788"/>
    </source>
</evidence>
<comment type="similarity">
    <text evidence="2">Belongs to the CASP family.</text>
</comment>
<keyword evidence="7" id="KW-0333">Golgi apparatus</keyword>
<evidence type="ECO:0000256" key="6">
    <source>
        <dbReference type="ARBA" id="ARBA00022989"/>
    </source>
</evidence>
<evidence type="ECO:0000256" key="2">
    <source>
        <dbReference type="ARBA" id="ARBA00006415"/>
    </source>
</evidence>
<evidence type="ECO:0000256" key="7">
    <source>
        <dbReference type="ARBA" id="ARBA00023034"/>
    </source>
</evidence>
<keyword evidence="15" id="KW-1185">Reference proteome</keyword>
<reference evidence="14 15" key="1">
    <citation type="submission" date="2020-06" db="EMBL/GenBank/DDBJ databases">
        <title>The yeast mating-type switching endonuclease HO is a domesticated member of an unorthodox homing genetic element family.</title>
        <authorList>
            <person name="Coughlan A.Y."/>
            <person name="Lombardi L."/>
            <person name="Braun-Galleani S."/>
            <person name="Martos A.R."/>
            <person name="Galeote V."/>
            <person name="Bigey F."/>
            <person name="Dequin S."/>
            <person name="Byrne K.P."/>
            <person name="Wolfe K.H."/>
        </authorList>
    </citation>
    <scope>NUCLEOTIDE SEQUENCE [LARGE SCALE GENOMIC DNA]</scope>
    <source>
        <strain evidence="14 15">CBS764</strain>
    </source>
</reference>
<protein>
    <recommendedName>
        <fullName evidence="3">Protein CASP</fullName>
    </recommendedName>
</protein>
<dbReference type="GO" id="GO:0000139">
    <property type="term" value="C:Golgi membrane"/>
    <property type="evidence" value="ECO:0007669"/>
    <property type="project" value="UniProtKB-SubCell"/>
</dbReference>
<feature type="domain" description="CASP C-terminal" evidence="12">
    <location>
        <begin position="388"/>
        <end position="615"/>
    </location>
</feature>
<keyword evidence="8 10" id="KW-0175">Coiled coil</keyword>
<dbReference type="GO" id="GO:0006891">
    <property type="term" value="P:intra-Golgi vesicle-mediated transport"/>
    <property type="evidence" value="ECO:0007669"/>
    <property type="project" value="InterPro"/>
</dbReference>
<dbReference type="OrthoDB" id="10257567at2759"/>
<dbReference type="PANTHER" id="PTHR14043:SF2">
    <property type="entry name" value="HOMEOBOX PROTEIN CUT"/>
    <property type="match status" value="1"/>
</dbReference>
<keyword evidence="4" id="KW-0813">Transport</keyword>
<keyword evidence="5 11" id="KW-0812">Transmembrane</keyword>
<name>A0A7G3ZA46_9SACH</name>